<reference evidence="2" key="1">
    <citation type="submission" date="2018-02" db="EMBL/GenBank/DDBJ databases">
        <title>Rhizophora mucronata_Transcriptome.</title>
        <authorList>
            <person name="Meera S.P."/>
            <person name="Sreeshan A."/>
            <person name="Augustine A."/>
        </authorList>
    </citation>
    <scope>NUCLEOTIDE SEQUENCE</scope>
    <source>
        <tissue evidence="2">Leaf</tissue>
    </source>
</reference>
<feature type="region of interest" description="Disordered" evidence="1">
    <location>
        <begin position="1"/>
        <end position="32"/>
    </location>
</feature>
<proteinExistence type="predicted"/>
<accession>A0A2P2NV35</accession>
<organism evidence="2">
    <name type="scientific">Rhizophora mucronata</name>
    <name type="common">Asiatic mangrove</name>
    <dbReference type="NCBI Taxonomy" id="61149"/>
    <lineage>
        <taxon>Eukaryota</taxon>
        <taxon>Viridiplantae</taxon>
        <taxon>Streptophyta</taxon>
        <taxon>Embryophyta</taxon>
        <taxon>Tracheophyta</taxon>
        <taxon>Spermatophyta</taxon>
        <taxon>Magnoliopsida</taxon>
        <taxon>eudicotyledons</taxon>
        <taxon>Gunneridae</taxon>
        <taxon>Pentapetalae</taxon>
        <taxon>rosids</taxon>
        <taxon>fabids</taxon>
        <taxon>Malpighiales</taxon>
        <taxon>Rhizophoraceae</taxon>
        <taxon>Rhizophora</taxon>
    </lineage>
</organism>
<dbReference type="AlphaFoldDB" id="A0A2P2NV35"/>
<dbReference type="EMBL" id="GGEC01065727">
    <property type="protein sequence ID" value="MBX46211.1"/>
    <property type="molecule type" value="Transcribed_RNA"/>
</dbReference>
<sequence length="32" mass="3290">MGAAAPSSSGYGPADPRCRDAGPSHWTSKAWN</sequence>
<evidence type="ECO:0000313" key="2">
    <source>
        <dbReference type="EMBL" id="MBX46211.1"/>
    </source>
</evidence>
<name>A0A2P2NV35_RHIMU</name>
<feature type="compositionally biased region" description="Low complexity" evidence="1">
    <location>
        <begin position="1"/>
        <end position="15"/>
    </location>
</feature>
<evidence type="ECO:0000256" key="1">
    <source>
        <dbReference type="SAM" id="MobiDB-lite"/>
    </source>
</evidence>
<protein>
    <submittedName>
        <fullName evidence="2">Uncharacterized protein</fullName>
    </submittedName>
</protein>